<feature type="region of interest" description="Disordered" evidence="1">
    <location>
        <begin position="1"/>
        <end position="65"/>
    </location>
</feature>
<protein>
    <submittedName>
        <fullName evidence="3">Uncharacterized protein</fullName>
    </submittedName>
</protein>
<name>A0A543AWS7_9ACTN</name>
<evidence type="ECO:0000313" key="4">
    <source>
        <dbReference type="Proteomes" id="UP000317043"/>
    </source>
</evidence>
<evidence type="ECO:0000313" key="3">
    <source>
        <dbReference type="EMBL" id="TQL77009.1"/>
    </source>
</evidence>
<keyword evidence="4" id="KW-1185">Reference proteome</keyword>
<sequence length="220" mass="23421">MTENDSTSSGQHYELDPRSLPSQTPPTPPPAVHRQPAPASWAPVRAPAYQPPIPPPAEPPGPRPSTVTAAGISILGTVILALIGGTMLLIPENAANQNDNTFMGISGGLHLVIALGFIGVSLGVFQGRNGGRITAFVLYGFAMLFNGCLGSLLLLATKPDDPMPWQGITFTVIMLLLMFADVVVIILLALTPSNRWFRAMSRARKLEALRHRSARSGGIR</sequence>
<feature type="transmembrane region" description="Helical" evidence="2">
    <location>
        <begin position="136"/>
        <end position="156"/>
    </location>
</feature>
<gene>
    <name evidence="3" type="ORF">FB566_2553</name>
</gene>
<evidence type="ECO:0000256" key="2">
    <source>
        <dbReference type="SAM" id="Phobius"/>
    </source>
</evidence>
<dbReference type="OrthoDB" id="9972489at2"/>
<keyword evidence="2" id="KW-0812">Transmembrane</keyword>
<evidence type="ECO:0000256" key="1">
    <source>
        <dbReference type="SAM" id="MobiDB-lite"/>
    </source>
</evidence>
<dbReference type="RefSeq" id="WP_142039263.1">
    <property type="nucleotide sequence ID" value="NZ_JBHTGS010000001.1"/>
</dbReference>
<feature type="compositionally biased region" description="Pro residues" evidence="1">
    <location>
        <begin position="49"/>
        <end position="63"/>
    </location>
</feature>
<dbReference type="InParanoid" id="A0A543AWS7"/>
<feature type="compositionally biased region" description="Low complexity" evidence="1">
    <location>
        <begin position="32"/>
        <end position="48"/>
    </location>
</feature>
<reference evidence="3 4" key="1">
    <citation type="submission" date="2019-06" db="EMBL/GenBank/DDBJ databases">
        <title>Sequencing the genomes of 1000 actinobacteria strains.</title>
        <authorList>
            <person name="Klenk H.-P."/>
        </authorList>
    </citation>
    <scope>NUCLEOTIDE SEQUENCE [LARGE SCALE GENOMIC DNA]</scope>
    <source>
        <strain evidence="3 4">DSM 45928</strain>
    </source>
</reference>
<keyword evidence="2" id="KW-1133">Transmembrane helix</keyword>
<accession>A0A543AWS7</accession>
<comment type="caution">
    <text evidence="3">The sequence shown here is derived from an EMBL/GenBank/DDBJ whole genome shotgun (WGS) entry which is preliminary data.</text>
</comment>
<proteinExistence type="predicted"/>
<feature type="transmembrane region" description="Helical" evidence="2">
    <location>
        <begin position="67"/>
        <end position="90"/>
    </location>
</feature>
<keyword evidence="2" id="KW-0472">Membrane</keyword>
<feature type="transmembrane region" description="Helical" evidence="2">
    <location>
        <begin position="102"/>
        <end position="124"/>
    </location>
</feature>
<organism evidence="3 4">
    <name type="scientific">Stackebrandtia endophytica</name>
    <dbReference type="NCBI Taxonomy" id="1496996"/>
    <lineage>
        <taxon>Bacteria</taxon>
        <taxon>Bacillati</taxon>
        <taxon>Actinomycetota</taxon>
        <taxon>Actinomycetes</taxon>
        <taxon>Glycomycetales</taxon>
        <taxon>Glycomycetaceae</taxon>
        <taxon>Stackebrandtia</taxon>
    </lineage>
</organism>
<dbReference type="Proteomes" id="UP000317043">
    <property type="component" value="Unassembled WGS sequence"/>
</dbReference>
<feature type="transmembrane region" description="Helical" evidence="2">
    <location>
        <begin position="168"/>
        <end position="190"/>
    </location>
</feature>
<dbReference type="AlphaFoldDB" id="A0A543AWS7"/>
<dbReference type="EMBL" id="VFOW01000001">
    <property type="protein sequence ID" value="TQL77009.1"/>
    <property type="molecule type" value="Genomic_DNA"/>
</dbReference>
<feature type="compositionally biased region" description="Polar residues" evidence="1">
    <location>
        <begin position="1"/>
        <end position="11"/>
    </location>
</feature>